<keyword evidence="8" id="KW-0539">Nucleus</keyword>
<dbReference type="PANTHER" id="PTHR26374:SF379">
    <property type="entry name" value="ZINC FINGER PROTEIN ZAT12"/>
    <property type="match status" value="1"/>
</dbReference>
<evidence type="ECO:0000256" key="10">
    <source>
        <dbReference type="SAM" id="MobiDB-lite"/>
    </source>
</evidence>
<keyword evidence="5" id="KW-0862">Zinc</keyword>
<evidence type="ECO:0000256" key="6">
    <source>
        <dbReference type="ARBA" id="ARBA00023015"/>
    </source>
</evidence>
<dbReference type="Pfam" id="PF13912">
    <property type="entry name" value="zf-C2H2_6"/>
    <property type="match status" value="2"/>
</dbReference>
<feature type="region of interest" description="Disordered" evidence="10">
    <location>
        <begin position="250"/>
        <end position="274"/>
    </location>
</feature>
<comment type="caution">
    <text evidence="12">The sequence shown here is derived from an EMBL/GenBank/DDBJ whole genome shotgun (WGS) entry which is preliminary data.</text>
</comment>
<reference evidence="13" key="1">
    <citation type="journal article" date="2016" name="Nature">
        <title>The genome of the seagrass Zostera marina reveals angiosperm adaptation to the sea.</title>
        <authorList>
            <person name="Olsen J.L."/>
            <person name="Rouze P."/>
            <person name="Verhelst B."/>
            <person name="Lin Y.-C."/>
            <person name="Bayer T."/>
            <person name="Collen J."/>
            <person name="Dattolo E."/>
            <person name="De Paoli E."/>
            <person name="Dittami S."/>
            <person name="Maumus F."/>
            <person name="Michel G."/>
            <person name="Kersting A."/>
            <person name="Lauritano C."/>
            <person name="Lohaus R."/>
            <person name="Toepel M."/>
            <person name="Tonon T."/>
            <person name="Vanneste K."/>
            <person name="Amirebrahimi M."/>
            <person name="Brakel J."/>
            <person name="Bostroem C."/>
            <person name="Chovatia M."/>
            <person name="Grimwood J."/>
            <person name="Jenkins J.W."/>
            <person name="Jueterbock A."/>
            <person name="Mraz A."/>
            <person name="Stam W.T."/>
            <person name="Tice H."/>
            <person name="Bornberg-Bauer E."/>
            <person name="Green P.J."/>
            <person name="Pearson G.A."/>
            <person name="Procaccini G."/>
            <person name="Duarte C.M."/>
            <person name="Schmutz J."/>
            <person name="Reusch T.B.H."/>
            <person name="Van de Peer Y."/>
        </authorList>
    </citation>
    <scope>NUCLEOTIDE SEQUENCE [LARGE SCALE GENOMIC DNA]</scope>
    <source>
        <strain evidence="13">cv. Finnish</strain>
    </source>
</reference>
<dbReference type="EMBL" id="LFYR01000728">
    <property type="protein sequence ID" value="KMZ70554.1"/>
    <property type="molecule type" value="Genomic_DNA"/>
</dbReference>
<feature type="domain" description="C2H2-type" evidence="11">
    <location>
        <begin position="110"/>
        <end position="141"/>
    </location>
</feature>
<dbReference type="PANTHER" id="PTHR26374">
    <property type="entry name" value="ZINC FINGER PROTEIN ZAT5"/>
    <property type="match status" value="1"/>
</dbReference>
<dbReference type="PROSITE" id="PS50157">
    <property type="entry name" value="ZINC_FINGER_C2H2_2"/>
    <property type="match status" value="2"/>
</dbReference>
<evidence type="ECO:0000256" key="9">
    <source>
        <dbReference type="PROSITE-ProRule" id="PRU00042"/>
    </source>
</evidence>
<keyword evidence="13" id="KW-1185">Reference proteome</keyword>
<evidence type="ECO:0000313" key="13">
    <source>
        <dbReference type="Proteomes" id="UP000036987"/>
    </source>
</evidence>
<dbReference type="InterPro" id="IPR036236">
    <property type="entry name" value="Znf_C2H2_sf"/>
</dbReference>
<keyword evidence="4 9" id="KW-0863">Zinc-finger</keyword>
<dbReference type="PROSITE" id="PS00028">
    <property type="entry name" value="ZINC_FINGER_C2H2_1"/>
    <property type="match status" value="1"/>
</dbReference>
<proteinExistence type="predicted"/>
<feature type="compositionally biased region" description="Polar residues" evidence="10">
    <location>
        <begin position="1"/>
        <end position="11"/>
    </location>
</feature>
<evidence type="ECO:0000256" key="5">
    <source>
        <dbReference type="ARBA" id="ARBA00022833"/>
    </source>
</evidence>
<feature type="domain" description="C2H2-type" evidence="11">
    <location>
        <begin position="194"/>
        <end position="216"/>
    </location>
</feature>
<evidence type="ECO:0000256" key="4">
    <source>
        <dbReference type="ARBA" id="ARBA00022771"/>
    </source>
</evidence>
<dbReference type="Proteomes" id="UP000036987">
    <property type="component" value="Unassembled WGS sequence"/>
</dbReference>
<protein>
    <recommendedName>
        <fullName evidence="11">C2H2-type domain-containing protein</fullName>
    </recommendedName>
</protein>
<evidence type="ECO:0000256" key="3">
    <source>
        <dbReference type="ARBA" id="ARBA00022737"/>
    </source>
</evidence>
<dbReference type="OrthoDB" id="9411774at2759"/>
<keyword evidence="7" id="KW-0804">Transcription</keyword>
<keyword evidence="6" id="KW-0805">Transcription regulation</keyword>
<name>A0A0K9PNL1_ZOSMR</name>
<comment type="subcellular location">
    <subcellularLocation>
        <location evidence="1">Nucleus</location>
    </subcellularLocation>
</comment>
<accession>A0A0K9PNL1</accession>
<dbReference type="Gene3D" id="3.30.160.60">
    <property type="entry name" value="Classic Zinc Finger"/>
    <property type="match status" value="1"/>
</dbReference>
<evidence type="ECO:0000256" key="2">
    <source>
        <dbReference type="ARBA" id="ARBA00022723"/>
    </source>
</evidence>
<dbReference type="GO" id="GO:0008270">
    <property type="term" value="F:zinc ion binding"/>
    <property type="evidence" value="ECO:0007669"/>
    <property type="project" value="UniProtKB-KW"/>
</dbReference>
<gene>
    <name evidence="12" type="ORF">ZOSMA_19G01430</name>
</gene>
<feature type="region of interest" description="Disordered" evidence="10">
    <location>
        <begin position="1"/>
        <end position="32"/>
    </location>
</feature>
<sequence>MDNLQGNNGSNQEHHRQHKDDQSDSTMDPWRKNICPENSNQHYVSLSLFLTEDEKLSMEGVVLLHKQPMKKILETRGDAQNNMIFSRNETIGDDSIIENGKAKLENIHTYGCKTCNKRFLTLQALNDHRHKQSKTMTGSIPYHQYAHNTFNPSRFIDKEGCNLDISLGSSFSIGSSSMPLSSDCDIAVKKEKVYACSVCGNKFISGQALGGHMRRHRTVVQPIIRNSPRSTQPSCHFPFDLNLPAPFEKSDLAEPTINSSQPPPPSTSTHTRSFNFSLDDFVEYGDDTVD</sequence>
<keyword evidence="3" id="KW-0677">Repeat</keyword>
<dbReference type="InterPro" id="IPR013087">
    <property type="entry name" value="Znf_C2H2_type"/>
</dbReference>
<feature type="compositionally biased region" description="Basic and acidic residues" evidence="10">
    <location>
        <begin position="12"/>
        <end position="22"/>
    </location>
</feature>
<dbReference type="SUPFAM" id="SSF57667">
    <property type="entry name" value="beta-beta-alpha zinc fingers"/>
    <property type="match status" value="1"/>
</dbReference>
<evidence type="ECO:0000256" key="1">
    <source>
        <dbReference type="ARBA" id="ARBA00004123"/>
    </source>
</evidence>
<organism evidence="12 13">
    <name type="scientific">Zostera marina</name>
    <name type="common">Eelgrass</name>
    <dbReference type="NCBI Taxonomy" id="29655"/>
    <lineage>
        <taxon>Eukaryota</taxon>
        <taxon>Viridiplantae</taxon>
        <taxon>Streptophyta</taxon>
        <taxon>Embryophyta</taxon>
        <taxon>Tracheophyta</taxon>
        <taxon>Spermatophyta</taxon>
        <taxon>Magnoliopsida</taxon>
        <taxon>Liliopsida</taxon>
        <taxon>Zosteraceae</taxon>
        <taxon>Zostera</taxon>
    </lineage>
</organism>
<dbReference type="STRING" id="29655.A0A0K9PNL1"/>
<evidence type="ECO:0000256" key="8">
    <source>
        <dbReference type="ARBA" id="ARBA00023242"/>
    </source>
</evidence>
<keyword evidence="2" id="KW-0479">Metal-binding</keyword>
<evidence type="ECO:0000256" key="7">
    <source>
        <dbReference type="ARBA" id="ARBA00023163"/>
    </source>
</evidence>
<dbReference type="AlphaFoldDB" id="A0A0K9PNL1"/>
<evidence type="ECO:0000259" key="11">
    <source>
        <dbReference type="PROSITE" id="PS50157"/>
    </source>
</evidence>
<dbReference type="SMART" id="SM00355">
    <property type="entry name" value="ZnF_C2H2"/>
    <property type="match status" value="2"/>
</dbReference>
<dbReference type="GO" id="GO:0005634">
    <property type="term" value="C:nucleus"/>
    <property type="evidence" value="ECO:0007669"/>
    <property type="project" value="UniProtKB-SubCell"/>
</dbReference>
<evidence type="ECO:0000313" key="12">
    <source>
        <dbReference type="EMBL" id="KMZ70554.1"/>
    </source>
</evidence>